<dbReference type="AlphaFoldDB" id="A0A7S8IZ91"/>
<feature type="compositionally biased region" description="Polar residues" evidence="1">
    <location>
        <begin position="98"/>
        <end position="124"/>
    </location>
</feature>
<organism evidence="2 3">
    <name type="scientific">Candidatus Nitrospira kreftii</name>
    <dbReference type="NCBI Taxonomy" id="2652173"/>
    <lineage>
        <taxon>Bacteria</taxon>
        <taxon>Pseudomonadati</taxon>
        <taxon>Nitrospirota</taxon>
        <taxon>Nitrospiria</taxon>
        <taxon>Nitrospirales</taxon>
        <taxon>Nitrospiraceae</taxon>
        <taxon>Nitrospira</taxon>
    </lineage>
</organism>
<sequence>MQKKDPVARALELRKAAQGNRSPSLGKPTLSKSFNAAALAAPKVKPTFNAAAAGPVNKQQPTPKLVLNPPGMRPSKPAQNMTMVEQKKRSAVRAAVNQARTNQATRSQSMKRGLANTPSITPSFNRAARKP</sequence>
<dbReference type="Proteomes" id="UP000593737">
    <property type="component" value="Chromosome"/>
</dbReference>
<feature type="region of interest" description="Disordered" evidence="1">
    <location>
        <begin position="52"/>
        <end position="78"/>
    </location>
</feature>
<proteinExistence type="predicted"/>
<feature type="region of interest" description="Disordered" evidence="1">
    <location>
        <begin position="95"/>
        <end position="131"/>
    </location>
</feature>
<reference evidence="2 3" key="1">
    <citation type="journal article" date="2020" name="ISME J.">
        <title>Enrichment and physiological characterization of a novel comammox Nitrospira indicates ammonium inhibition of complete nitrification.</title>
        <authorList>
            <person name="Sakoula D."/>
            <person name="Koch H."/>
            <person name="Frank J."/>
            <person name="Jetten M.S.M."/>
            <person name="van Kessel M.A.H.J."/>
            <person name="Lucker S."/>
        </authorList>
    </citation>
    <scope>NUCLEOTIDE SEQUENCE [LARGE SCALE GENOMIC DNA]</scope>
    <source>
        <strain evidence="2">Comreactor17</strain>
    </source>
</reference>
<evidence type="ECO:0000256" key="1">
    <source>
        <dbReference type="SAM" id="MobiDB-lite"/>
    </source>
</evidence>
<accession>A0A7S8IZ91</accession>
<gene>
    <name evidence="2" type="ORF">Nkreftii_002666</name>
</gene>
<name>A0A7S8IZ91_9BACT</name>
<dbReference type="KEGG" id="nkf:Nkreftii_002666"/>
<evidence type="ECO:0000313" key="3">
    <source>
        <dbReference type="Proteomes" id="UP000593737"/>
    </source>
</evidence>
<protein>
    <submittedName>
        <fullName evidence="2">Uncharacterized protein</fullName>
    </submittedName>
</protein>
<dbReference type="EMBL" id="CP047423">
    <property type="protein sequence ID" value="QPD04892.1"/>
    <property type="molecule type" value="Genomic_DNA"/>
</dbReference>
<evidence type="ECO:0000313" key="2">
    <source>
        <dbReference type="EMBL" id="QPD04892.1"/>
    </source>
</evidence>